<feature type="transmembrane region" description="Helical" evidence="1">
    <location>
        <begin position="115"/>
        <end position="137"/>
    </location>
</feature>
<accession>A0ABV0I1D7</accession>
<name>A0ABV0I1D7_9BACE</name>
<evidence type="ECO:0000256" key="1">
    <source>
        <dbReference type="SAM" id="Phobius"/>
    </source>
</evidence>
<reference evidence="2 3" key="1">
    <citation type="submission" date="2024-05" db="EMBL/GenBank/DDBJ databases">
        <title>Human gut microbiome strain richness.</title>
        <authorList>
            <person name="Chen-Liaw A."/>
        </authorList>
    </citation>
    <scope>NUCLEOTIDE SEQUENCE [LARGE SCALE GENOMIC DNA]</scope>
    <source>
        <strain evidence="2 3">1001271st1_B1_1001271B_150615</strain>
    </source>
</reference>
<evidence type="ECO:0000313" key="2">
    <source>
        <dbReference type="EMBL" id="MEO4939980.1"/>
    </source>
</evidence>
<proteinExistence type="predicted"/>
<organism evidence="2 3">
    <name type="scientific">Bacteroides humanifaecis</name>
    <dbReference type="NCBI Taxonomy" id="2792859"/>
    <lineage>
        <taxon>Bacteria</taxon>
        <taxon>Pseudomonadati</taxon>
        <taxon>Bacteroidota</taxon>
        <taxon>Bacteroidia</taxon>
        <taxon>Bacteroidales</taxon>
        <taxon>Bacteroidaceae</taxon>
        <taxon>Bacteroides</taxon>
    </lineage>
</organism>
<evidence type="ECO:0000313" key="3">
    <source>
        <dbReference type="Proteomes" id="UP001491715"/>
    </source>
</evidence>
<feature type="transmembrane region" description="Helical" evidence="1">
    <location>
        <begin position="158"/>
        <end position="179"/>
    </location>
</feature>
<protein>
    <recommendedName>
        <fullName evidence="4">Transmembrane protein</fullName>
    </recommendedName>
</protein>
<comment type="caution">
    <text evidence="2">The sequence shown here is derived from an EMBL/GenBank/DDBJ whole genome shotgun (WGS) entry which is preliminary data.</text>
</comment>
<feature type="transmembrane region" description="Helical" evidence="1">
    <location>
        <begin position="72"/>
        <end position="95"/>
    </location>
</feature>
<keyword evidence="1" id="KW-0472">Membrane</keyword>
<gene>
    <name evidence="2" type="ORF">ABHZ06_19265</name>
</gene>
<keyword evidence="1" id="KW-1133">Transmembrane helix</keyword>
<dbReference type="EMBL" id="JBDQBE010000037">
    <property type="protein sequence ID" value="MEO4939980.1"/>
    <property type="molecule type" value="Genomic_DNA"/>
</dbReference>
<dbReference type="Proteomes" id="UP001491715">
    <property type="component" value="Unassembled WGS sequence"/>
</dbReference>
<evidence type="ECO:0008006" key="4">
    <source>
        <dbReference type="Google" id="ProtNLM"/>
    </source>
</evidence>
<sequence>MKRIELFMNMLYYCNYMIMYKTRSSLDYLFLSIYDNACTRKFCKSDRYWKFVDGVKRAHNSIMWEKCKGFPVYNVLSGTYGATLLFVFIILHIVLNMIEAITHIPVYNLMFENELVALIVYIILCGPLSYLMIDRLVERNDKYISYFKKFRKQKFWKLFIWYVLSYGVAIACCYFSFILTK</sequence>
<keyword evidence="1" id="KW-0812">Transmembrane</keyword>
<dbReference type="RefSeq" id="WP_229096252.1">
    <property type="nucleotide sequence ID" value="NZ_JBDQBE010000037.1"/>
</dbReference>
<keyword evidence="3" id="KW-1185">Reference proteome</keyword>